<evidence type="ECO:0000256" key="4">
    <source>
        <dbReference type="ARBA" id="ARBA00022723"/>
    </source>
</evidence>
<keyword evidence="14" id="KW-0812">Transmembrane</keyword>
<reference evidence="16 17" key="1">
    <citation type="submission" date="2022-05" db="EMBL/GenBank/DDBJ databases">
        <authorList>
            <consortium name="Genoscope - CEA"/>
            <person name="William W."/>
        </authorList>
    </citation>
    <scope>NUCLEOTIDE SEQUENCE [LARGE SCALE GENOMIC DNA]</scope>
</reference>
<keyword evidence="6" id="KW-0677">Repeat</keyword>
<evidence type="ECO:0000259" key="15">
    <source>
        <dbReference type="SMART" id="SM00235"/>
    </source>
</evidence>
<evidence type="ECO:0000256" key="10">
    <source>
        <dbReference type="ARBA" id="ARBA00023049"/>
    </source>
</evidence>
<evidence type="ECO:0000256" key="12">
    <source>
        <dbReference type="ARBA" id="ARBA00023157"/>
    </source>
</evidence>
<keyword evidence="10" id="KW-0482">Metalloprotease</keyword>
<feature type="repeat" description="Hemopexin" evidence="13">
    <location>
        <begin position="400"/>
        <end position="448"/>
    </location>
</feature>
<accession>A0ABN8NU20</accession>
<dbReference type="Pfam" id="PF00413">
    <property type="entry name" value="Peptidase_M10"/>
    <property type="match status" value="1"/>
</dbReference>
<keyword evidence="4" id="KW-0479">Metal-binding</keyword>
<dbReference type="InterPro" id="IPR018487">
    <property type="entry name" value="Hemopexin-like_repeat"/>
</dbReference>
<organism evidence="16 17">
    <name type="scientific">Porites lobata</name>
    <dbReference type="NCBI Taxonomy" id="104759"/>
    <lineage>
        <taxon>Eukaryota</taxon>
        <taxon>Metazoa</taxon>
        <taxon>Cnidaria</taxon>
        <taxon>Anthozoa</taxon>
        <taxon>Hexacorallia</taxon>
        <taxon>Scleractinia</taxon>
        <taxon>Fungiina</taxon>
        <taxon>Poritidae</taxon>
        <taxon>Porites</taxon>
    </lineage>
</organism>
<evidence type="ECO:0000256" key="2">
    <source>
        <dbReference type="ARBA" id="ARBA00010370"/>
    </source>
</evidence>
<evidence type="ECO:0000256" key="13">
    <source>
        <dbReference type="PROSITE-ProRule" id="PRU01011"/>
    </source>
</evidence>
<protein>
    <recommendedName>
        <fullName evidence="15">Peptidase metallopeptidase domain-containing protein</fullName>
    </recommendedName>
</protein>
<keyword evidence="5" id="KW-0732">Signal</keyword>
<dbReference type="Proteomes" id="UP001159405">
    <property type="component" value="Unassembled WGS sequence"/>
</dbReference>
<dbReference type="PROSITE" id="PS00024">
    <property type="entry name" value="HEMOPEXIN"/>
    <property type="match status" value="1"/>
</dbReference>
<dbReference type="SUPFAM" id="SSF47090">
    <property type="entry name" value="PGBD-like"/>
    <property type="match status" value="1"/>
</dbReference>
<evidence type="ECO:0000256" key="11">
    <source>
        <dbReference type="ARBA" id="ARBA00023145"/>
    </source>
</evidence>
<keyword evidence="11" id="KW-0865">Zymogen</keyword>
<name>A0ABN8NU20_9CNID</name>
<evidence type="ECO:0000256" key="7">
    <source>
        <dbReference type="ARBA" id="ARBA00022801"/>
    </source>
</evidence>
<evidence type="ECO:0000313" key="16">
    <source>
        <dbReference type="EMBL" id="CAH3122246.1"/>
    </source>
</evidence>
<dbReference type="InterPro" id="IPR001818">
    <property type="entry name" value="Pept_M10_metallopeptidase"/>
</dbReference>
<keyword evidence="7" id="KW-0378">Hydrolase</keyword>
<dbReference type="PROSITE" id="PS51642">
    <property type="entry name" value="HEMOPEXIN_2"/>
    <property type="match status" value="3"/>
</dbReference>
<keyword evidence="8" id="KW-0862">Zinc</keyword>
<dbReference type="PANTHER" id="PTHR10201">
    <property type="entry name" value="MATRIX METALLOPROTEINASE"/>
    <property type="match status" value="1"/>
</dbReference>
<dbReference type="CDD" id="cd04278">
    <property type="entry name" value="ZnMc_MMP"/>
    <property type="match status" value="1"/>
</dbReference>
<keyword evidence="12" id="KW-1015">Disulfide bond</keyword>
<feature type="repeat" description="Hemopexin" evidence="13">
    <location>
        <begin position="308"/>
        <end position="352"/>
    </location>
</feature>
<dbReference type="CDD" id="cd00094">
    <property type="entry name" value="HX"/>
    <property type="match status" value="1"/>
</dbReference>
<evidence type="ECO:0000256" key="1">
    <source>
        <dbReference type="ARBA" id="ARBA00001947"/>
    </source>
</evidence>
<evidence type="ECO:0000256" key="9">
    <source>
        <dbReference type="ARBA" id="ARBA00022837"/>
    </source>
</evidence>
<dbReference type="InterPro" id="IPR021190">
    <property type="entry name" value="Pept_M10A"/>
</dbReference>
<evidence type="ECO:0000313" key="17">
    <source>
        <dbReference type="Proteomes" id="UP001159405"/>
    </source>
</evidence>
<keyword evidence="14" id="KW-0472">Membrane</keyword>
<evidence type="ECO:0000256" key="14">
    <source>
        <dbReference type="SAM" id="Phobius"/>
    </source>
</evidence>
<dbReference type="SMART" id="SM00120">
    <property type="entry name" value="HX"/>
    <property type="match status" value="4"/>
</dbReference>
<feature type="transmembrane region" description="Helical" evidence="14">
    <location>
        <begin position="511"/>
        <end position="532"/>
    </location>
</feature>
<dbReference type="SMART" id="SM00235">
    <property type="entry name" value="ZnMc"/>
    <property type="match status" value="1"/>
</dbReference>
<evidence type="ECO:0000256" key="3">
    <source>
        <dbReference type="ARBA" id="ARBA00022670"/>
    </source>
</evidence>
<evidence type="ECO:0000256" key="8">
    <source>
        <dbReference type="ARBA" id="ARBA00022833"/>
    </source>
</evidence>
<dbReference type="PRINTS" id="PR00138">
    <property type="entry name" value="MATRIXIN"/>
</dbReference>
<comment type="cofactor">
    <cofactor evidence="1">
        <name>Zn(2+)</name>
        <dbReference type="ChEBI" id="CHEBI:29105"/>
    </cofactor>
</comment>
<dbReference type="Gene3D" id="2.110.10.10">
    <property type="entry name" value="Hemopexin-like domain"/>
    <property type="match status" value="1"/>
</dbReference>
<dbReference type="InterPro" id="IPR024079">
    <property type="entry name" value="MetalloPept_cat_dom_sf"/>
</dbReference>
<feature type="repeat" description="Hemopexin" evidence="13">
    <location>
        <begin position="353"/>
        <end position="398"/>
    </location>
</feature>
<dbReference type="InterPro" id="IPR033739">
    <property type="entry name" value="M10A_MMP"/>
</dbReference>
<keyword evidence="17" id="KW-1185">Reference proteome</keyword>
<feature type="domain" description="Peptidase metallopeptidase" evidence="15">
    <location>
        <begin position="123"/>
        <end position="289"/>
    </location>
</feature>
<proteinExistence type="inferred from homology"/>
<comment type="similarity">
    <text evidence="2">Belongs to the peptidase M10A family.</text>
</comment>
<gene>
    <name evidence="16" type="ORF">PLOB_00029303</name>
</gene>
<dbReference type="SUPFAM" id="SSF50923">
    <property type="entry name" value="Hemopexin-like domain"/>
    <property type="match status" value="1"/>
</dbReference>
<sequence length="533" mass="60647">MEARMAIFFAAAITLAGLGFIVGKPIRQLEVEPTQEPRATESELVDYLIKYGYLKQPDHRIGNALSMKELRVAIKKLQRIAGLKETGDISDLKTLAMVKKPRCGVQDFGPSDIARRKKRYALEGSYWRKTDLTYRIEKYSNDPDLKKEDVDKTFEKALEMWSSVSGLTFKRENDLKVEPDIRVLFVTGYHNDSRPADGPGGELAHAFFPGPDNTGLNGDIHLDDDEKFTINGGNGVDLLWVMAHELGHSLGLDHAFHPHSVMFAFYTGHIPDLKLDSDDIEGIRKIYGLPGVERVTPSPQPTPKTCSHVKPDAVVTTADKRTYIFSGAHFWEVKDTGGADGPFEIKDYWRDLEENIDAAYTVQAFDQTIFIKGDRFWVFKNKELFFGPANIQQLGLTKELANMDAALEWKRNGKIYFFKGSKYWRYDRTRSKLDEGYPRDISIWKGIPNNINAVFQWKNGRTYFFKDDKYYAFNDYLVKVLEDSNNPYPRDVASYWMGCSNPEVNIDPAVGAAYGVLSNVIVLITCFLVTWLF</sequence>
<keyword evidence="3" id="KW-0645">Protease</keyword>
<dbReference type="InterPro" id="IPR018486">
    <property type="entry name" value="Hemopexin_CS"/>
</dbReference>
<dbReference type="PANTHER" id="PTHR10201:SF291">
    <property type="entry name" value="MATRIX METALLOPROTEINASE 1, ISOFORM C-RELATED"/>
    <property type="match status" value="1"/>
</dbReference>
<dbReference type="PIRSF" id="PIRSF001191">
    <property type="entry name" value="Peptidase_M10A_matrix"/>
    <property type="match status" value="1"/>
</dbReference>
<keyword evidence="9" id="KW-0106">Calcium</keyword>
<evidence type="ECO:0000256" key="6">
    <source>
        <dbReference type="ARBA" id="ARBA00022737"/>
    </source>
</evidence>
<dbReference type="Gene3D" id="3.40.390.10">
    <property type="entry name" value="Collagenase (Catalytic Domain)"/>
    <property type="match status" value="1"/>
</dbReference>
<dbReference type="EMBL" id="CALNXK010000037">
    <property type="protein sequence ID" value="CAH3122246.1"/>
    <property type="molecule type" value="Genomic_DNA"/>
</dbReference>
<evidence type="ECO:0000256" key="5">
    <source>
        <dbReference type="ARBA" id="ARBA00022729"/>
    </source>
</evidence>
<keyword evidence="14" id="KW-1133">Transmembrane helix</keyword>
<dbReference type="InterPro" id="IPR006026">
    <property type="entry name" value="Peptidase_Metallo"/>
</dbReference>
<dbReference type="InterPro" id="IPR036365">
    <property type="entry name" value="PGBD-like_sf"/>
</dbReference>
<comment type="caution">
    <text evidence="16">The sequence shown here is derived from an EMBL/GenBank/DDBJ whole genome shotgun (WGS) entry which is preliminary data.</text>
</comment>
<dbReference type="InterPro" id="IPR000585">
    <property type="entry name" value="Hemopexin-like_dom"/>
</dbReference>
<dbReference type="InterPro" id="IPR036375">
    <property type="entry name" value="Hemopexin-like_dom_sf"/>
</dbReference>
<dbReference type="SUPFAM" id="SSF55486">
    <property type="entry name" value="Metalloproteases ('zincins'), catalytic domain"/>
    <property type="match status" value="1"/>
</dbReference>
<dbReference type="Pfam" id="PF00045">
    <property type="entry name" value="Hemopexin"/>
    <property type="match status" value="3"/>
</dbReference>